<evidence type="ECO:0000256" key="1">
    <source>
        <dbReference type="ARBA" id="ARBA00004145"/>
    </source>
</evidence>
<evidence type="ECO:0000256" key="2">
    <source>
        <dbReference type="ARBA" id="ARBA00006613"/>
    </source>
</evidence>
<dbReference type="PANTHER" id="PTHR22781:SF12">
    <property type="entry name" value="AP-3 COMPLEX SUBUNIT DELTA-1"/>
    <property type="match status" value="1"/>
</dbReference>
<comment type="subunit">
    <text evidence="9">Adaptor protein complex 3 (AP-3) is a heterotetramer.</text>
</comment>
<feature type="domain" description="Clathrin/coatomer adaptor adaptin-like N-terminal" evidence="11">
    <location>
        <begin position="50"/>
        <end position="607"/>
    </location>
</feature>
<evidence type="ECO:0000259" key="11">
    <source>
        <dbReference type="Pfam" id="PF01602"/>
    </source>
</evidence>
<dbReference type="SUPFAM" id="SSF48371">
    <property type="entry name" value="ARM repeat"/>
    <property type="match status" value="1"/>
</dbReference>
<dbReference type="GO" id="GO:0030665">
    <property type="term" value="C:clathrin-coated vesicle membrane"/>
    <property type="evidence" value="ECO:0007669"/>
    <property type="project" value="UniProtKB-SubCell"/>
</dbReference>
<comment type="function">
    <text evidence="9">Part of the AP-3 complex, an adaptor-related complex which is not clathrin-associated. The complex is associated with the Golgi region as well as more peripheral structures. It facilitates the budding of vesicles from the Golgi membrane.</text>
</comment>
<evidence type="ECO:0000256" key="5">
    <source>
        <dbReference type="ARBA" id="ARBA00022737"/>
    </source>
</evidence>
<feature type="compositionally biased region" description="Basic and acidic residues" evidence="10">
    <location>
        <begin position="719"/>
        <end position="741"/>
    </location>
</feature>
<keyword evidence="5" id="KW-0677">Repeat</keyword>
<accession>A0A8J2T3T4</accession>
<dbReference type="GO" id="GO:0030123">
    <property type="term" value="C:AP-3 adaptor complex"/>
    <property type="evidence" value="ECO:0007669"/>
    <property type="project" value="InterPro"/>
</dbReference>
<feature type="region of interest" description="Disordered" evidence="10">
    <location>
        <begin position="812"/>
        <end position="834"/>
    </location>
</feature>
<dbReference type="InterPro" id="IPR002553">
    <property type="entry name" value="Clathrin/coatomer_adapt-like_N"/>
</dbReference>
<feature type="compositionally biased region" description="Basic residues" evidence="10">
    <location>
        <begin position="905"/>
        <end position="918"/>
    </location>
</feature>
<comment type="similarity">
    <text evidence="2 9">Belongs to the adaptor complexes large subunit family.</text>
</comment>
<keyword evidence="9" id="KW-0333">Golgi apparatus</keyword>
<comment type="subcellular location">
    <subcellularLocation>
        <location evidence="1">Cytoplasmic vesicle</location>
        <location evidence="1">Clathrin-coated vesicle membrane</location>
        <topology evidence="1">Peripheral membrane protein</topology>
        <orientation evidence="1">Cytoplasmic side</orientation>
    </subcellularLocation>
    <subcellularLocation>
        <location evidence="9">Golgi apparatus</location>
    </subcellularLocation>
</comment>
<proteinExistence type="inferred from homology"/>
<evidence type="ECO:0000256" key="9">
    <source>
        <dbReference type="PIRNR" id="PIRNR037092"/>
    </source>
</evidence>
<feature type="compositionally biased region" description="Low complexity" evidence="10">
    <location>
        <begin position="819"/>
        <end position="834"/>
    </location>
</feature>
<feature type="region of interest" description="Disordered" evidence="10">
    <location>
        <begin position="892"/>
        <end position="946"/>
    </location>
</feature>
<dbReference type="PIRSF" id="PIRSF037092">
    <property type="entry name" value="AP3_complex_delta"/>
    <property type="match status" value="1"/>
</dbReference>
<evidence type="ECO:0000256" key="10">
    <source>
        <dbReference type="SAM" id="MobiDB-lite"/>
    </source>
</evidence>
<keyword evidence="7" id="KW-0472">Membrane</keyword>
<evidence type="ECO:0000256" key="7">
    <source>
        <dbReference type="ARBA" id="ARBA00023136"/>
    </source>
</evidence>
<dbReference type="PANTHER" id="PTHR22781">
    <property type="entry name" value="DELTA ADAPTIN-RELATED"/>
    <property type="match status" value="1"/>
</dbReference>
<dbReference type="InterPro" id="IPR017105">
    <property type="entry name" value="AP3_complex_dsu"/>
</dbReference>
<dbReference type="InterPro" id="IPR011989">
    <property type="entry name" value="ARM-like"/>
</dbReference>
<keyword evidence="13" id="KW-1185">Reference proteome</keyword>
<dbReference type="GO" id="GO:0006623">
    <property type="term" value="P:protein targeting to vacuole"/>
    <property type="evidence" value="ECO:0007669"/>
    <property type="project" value="TreeGrafter"/>
</dbReference>
<dbReference type="FunFam" id="1.25.10.10:FF:000251">
    <property type="entry name" value="AP-3 complex subunit delta"/>
    <property type="match status" value="1"/>
</dbReference>
<dbReference type="Proteomes" id="UP000019375">
    <property type="component" value="Unassembled WGS sequence"/>
</dbReference>
<organism evidence="12 13">
    <name type="scientific">Zygosaccharomyces bailii (strain CLIB 213 / ATCC 58445 / CBS 680 / BCRC 21525 / NBRC 1098 / NCYC 1416 / NRRL Y-2227)</name>
    <dbReference type="NCBI Taxonomy" id="1333698"/>
    <lineage>
        <taxon>Eukaryota</taxon>
        <taxon>Fungi</taxon>
        <taxon>Dikarya</taxon>
        <taxon>Ascomycota</taxon>
        <taxon>Saccharomycotina</taxon>
        <taxon>Saccharomycetes</taxon>
        <taxon>Saccharomycetales</taxon>
        <taxon>Saccharomycetaceae</taxon>
        <taxon>Zygosaccharomyces</taxon>
    </lineage>
</organism>
<sequence length="946" mass="107460">MPLLNAPTNEDVKLRLRPFGIFFEKSLKDLIKGIRSNNETPEKLQQFLAQALSECREEANSSDFTLKTNAVLKLTYLEMYGFDMSWANFHILEVMSSSKLQQKRVGYLAASQSFYKDPDILMLATNLMKKDLKYTGANDVVKVGIALSGLSTIITPSLASDICDDLFSMLNSTKPYIRKKAITALFKVFLQYPEALRDNFDNFAARLEDDDISVVSAAVSVICELSKKNPQPFIQLSPLLYDILVTISNNWIIIRLLKLFTNLSKVEPKLRPRLLPKILELMDSTTATSVLYESINCIVRGNMLEEGDHEVAMQCLDRLHTFCDSSDPNLRFISCVLFYKIGKINTAFISQFDKLVMRLLNDVDVSIRSKAIELIQGIVDENNLQKIVLVLLKQFVDEDVVVLQTGGHEATKEIPIFIPEQYKIKMVNSVVHICSMDNFANITDFEWYNAVLWDLAILCQDLSDKNLGYKIGEQLQSIMIKVPSMREITMTTIIKVLYSDELNTHLPGILRDSFWALGEYSSYIENGDDLIRLVLKRKQYYPANVNVVLIPTLLKIFSSWCNRPVELGRENVKKVLVDLLTHLEPLCYSKAFEVQERAVQAVEFLKLALEAMEQDTDGLPLLLTDVLPSFFNGFELKPISHGTQQKLQPNITLDCETPFLTEEELQSILNQEEQENNEILLSDDLLSVGSKSDNEQVHSDSSAEENDVMEQSPLDNTELDLRRKEERESNPFYLSREEDYTGKQNSHLLGSIGKEDNESENNMIRVNRDNDPENHMIRLNRDVDAVEKDNAGITKSRKKTKKRVHVLSDEVLMDDNPKSSSPSVRSLSTTASSARGKISLRVPTKLENFDFSKPTLSSQNESSEWKSEEVSEEQLELEKLRQKFEKQSLTINEAATGNDGDTVIVKKKKKKSNKKKGKHSADKKSNKVDESESSKDRKENSLNTLL</sequence>
<dbReference type="GO" id="GO:0005794">
    <property type="term" value="C:Golgi apparatus"/>
    <property type="evidence" value="ECO:0007669"/>
    <property type="project" value="UniProtKB-SubCell"/>
</dbReference>
<dbReference type="InterPro" id="IPR016024">
    <property type="entry name" value="ARM-type_fold"/>
</dbReference>
<evidence type="ECO:0000313" key="12">
    <source>
        <dbReference type="EMBL" id="CDF87885.1"/>
    </source>
</evidence>
<reference evidence="13" key="1">
    <citation type="journal article" date="2013" name="Genome Announc.">
        <title>Genome sequence of the food spoilage yeast Zygosaccharomyces bailii CLIB 213(T).</title>
        <authorList>
            <person name="Galeote V."/>
            <person name="Bigey F."/>
            <person name="Devillers H."/>
            <person name="Neuveglise C."/>
            <person name="Dequin S."/>
        </authorList>
    </citation>
    <scope>NUCLEOTIDE SEQUENCE [LARGE SCALE GENOMIC DNA]</scope>
    <source>
        <strain evidence="13">CLIB 213 / ATCC 58445 / CBS 680 / CCRC 21525 / NBRC 1098 / NCYC 1416 / NRRL Y-2227</strain>
    </source>
</reference>
<protein>
    <recommendedName>
        <fullName evidence="3 9">AP-3 complex subunit delta</fullName>
    </recommendedName>
</protein>
<gene>
    <name evidence="12" type="ORF">BN860_16688g</name>
</gene>
<name>A0A8J2T3T4_ZYGB2</name>
<evidence type="ECO:0000256" key="3">
    <source>
        <dbReference type="ARBA" id="ARBA00015717"/>
    </source>
</evidence>
<evidence type="ECO:0000313" key="13">
    <source>
        <dbReference type="Proteomes" id="UP000019375"/>
    </source>
</evidence>
<evidence type="ECO:0000256" key="6">
    <source>
        <dbReference type="ARBA" id="ARBA00022927"/>
    </source>
</evidence>
<dbReference type="Gene3D" id="1.25.10.10">
    <property type="entry name" value="Leucine-rich Repeat Variant"/>
    <property type="match status" value="1"/>
</dbReference>
<evidence type="ECO:0000256" key="8">
    <source>
        <dbReference type="ARBA" id="ARBA00023329"/>
    </source>
</evidence>
<keyword evidence="8" id="KW-0968">Cytoplasmic vesicle</keyword>
<dbReference type="EMBL" id="HG316454">
    <property type="protein sequence ID" value="CDF87885.1"/>
    <property type="molecule type" value="Genomic_DNA"/>
</dbReference>
<keyword evidence="6 9" id="KW-0653">Protein transport</keyword>
<feature type="compositionally biased region" description="Basic and acidic residues" evidence="10">
    <location>
        <begin position="919"/>
        <end position="940"/>
    </location>
</feature>
<feature type="compositionally biased region" description="Basic and acidic residues" evidence="10">
    <location>
        <begin position="766"/>
        <end position="775"/>
    </location>
</feature>
<evidence type="ECO:0000256" key="4">
    <source>
        <dbReference type="ARBA" id="ARBA00022448"/>
    </source>
</evidence>
<dbReference type="Pfam" id="PF01602">
    <property type="entry name" value="Adaptin_N"/>
    <property type="match status" value="1"/>
</dbReference>
<feature type="region of interest" description="Disordered" evidence="10">
    <location>
        <begin position="690"/>
        <end position="775"/>
    </location>
</feature>
<dbReference type="OrthoDB" id="10264595at2759"/>
<dbReference type="GO" id="GO:0006896">
    <property type="term" value="P:Golgi to vacuole transport"/>
    <property type="evidence" value="ECO:0007669"/>
    <property type="project" value="TreeGrafter"/>
</dbReference>
<dbReference type="AlphaFoldDB" id="A0A8J2T3T4"/>
<keyword evidence="4 9" id="KW-0813">Transport</keyword>
<feature type="region of interest" description="Disordered" evidence="10">
    <location>
        <begin position="849"/>
        <end position="872"/>
    </location>
</feature>
<dbReference type="GO" id="GO:0010008">
    <property type="term" value="C:endosome membrane"/>
    <property type="evidence" value="ECO:0007669"/>
    <property type="project" value="TreeGrafter"/>
</dbReference>